<sequence length="750" mass="86114">MRNVSKSYSINLTALFFFFLIFTSSTASALQETRLTQNGSRASTPAIYGDNVVWSDYVNDSGIIHLYNLTTSEDIQLNSSSASWPAIYGNKIVWIESHGYDDNYDYELVGYDIPTAKRFQITKNVSEYSIPAIYENKIVWHYSENGNSNVYMYDLSTFTKCKITTSKEALYPAIYADRIVWTDYRNKIPNIYMYNLSTSKETQITNSEFRQLSPNIYGDNIIWEGDRGGRRYSLNPDIYMYNISTSKITQITNSESASRPKIYKDNIIWMDSRNSHSGSDIYMYNISMQEEAQIIMNGSTQNWPAIYEDRLVWQDWRNGNGYFDIYTCIVPTIVKSPIANFSVTPDVGFAPLSVQFTDFSRNSVTRSWDFNNDGIPESTEKNPVYVYTDPGNYTVNLTVSDANTTDSKLFTILVFPKDLVDNQLVLTETQISTGGEALYGSSPKIYEDKVVWQDSRNNFGNQQQTDDIYMYNISTKKEIRITTPTSGFSSGLDFYGDRIVSLYGRNGINIYMYNLSTSTEIQISFNKYTYVPSIHGDRIVWIDDRNGKGHIFTYNVSSSKETQVTTNESVPGELDIYGDRIVWRDYRNGINYENSNIYMYNLSTSKETQITVSGSAYNPKIYGDRIIWQDSRDEKSPIHMYNILNSTETQITIPSSKSIFGLDIYEDRLVYTDSRNGNYDIFMYNLSTQKEIQITTNKSNQEDPAIYGNRIVWRNHSKYGTDIYMCTISLKEPRLPVANLSTNNTSDFVP</sequence>
<accession>A0A2A2HZF6</accession>
<dbReference type="Pfam" id="PF00801">
    <property type="entry name" value="PKD"/>
    <property type="match status" value="1"/>
</dbReference>
<evidence type="ECO:0000259" key="1">
    <source>
        <dbReference type="PROSITE" id="PS50093"/>
    </source>
</evidence>
<evidence type="ECO:0000313" key="3">
    <source>
        <dbReference type="Proteomes" id="UP000218164"/>
    </source>
</evidence>
<dbReference type="CDD" id="cd00146">
    <property type="entry name" value="PKD"/>
    <property type="match status" value="1"/>
</dbReference>
<dbReference type="InterPro" id="IPR027618">
    <property type="entry name" value="Beta_prop_Msarc"/>
</dbReference>
<dbReference type="Gene3D" id="2.120.10.30">
    <property type="entry name" value="TolB, C-terminal domain"/>
    <property type="match status" value="3"/>
</dbReference>
<dbReference type="OrthoDB" id="146042at2157"/>
<dbReference type="FunFam" id="2.60.40.10:FF:000270">
    <property type="entry name" value="Cell surface protein"/>
    <property type="match status" value="1"/>
</dbReference>
<dbReference type="SUPFAM" id="SSF49299">
    <property type="entry name" value="PKD domain"/>
    <property type="match status" value="1"/>
</dbReference>
<dbReference type="InterPro" id="IPR013783">
    <property type="entry name" value="Ig-like_fold"/>
</dbReference>
<evidence type="ECO:0000313" key="2">
    <source>
        <dbReference type="EMBL" id="PAV14574.1"/>
    </source>
</evidence>
<reference evidence="2 3" key="1">
    <citation type="journal article" date="2017" name="BMC Genomics">
        <title>Genomic analysis of methanogenic archaea reveals a shift towards energy conservation.</title>
        <authorList>
            <person name="Gilmore S.P."/>
            <person name="Henske J.K."/>
            <person name="Sexton J.A."/>
            <person name="Solomon K.V."/>
            <person name="Seppala S."/>
            <person name="Yoo J.I."/>
            <person name="Huyett L.M."/>
            <person name="Pressman A."/>
            <person name="Cogan J.Z."/>
            <person name="Kivenson V."/>
            <person name="Peng X."/>
            <person name="Tan Y."/>
            <person name="Valentine D.L."/>
            <person name="O'Malley M.A."/>
        </authorList>
    </citation>
    <scope>NUCLEOTIDE SEQUENCE [LARGE SCALE GENOMIC DNA]</scope>
    <source>
        <strain evidence="2 3">MC-15</strain>
    </source>
</reference>
<dbReference type="Gene3D" id="2.60.40.10">
    <property type="entry name" value="Immunoglobulins"/>
    <property type="match status" value="1"/>
</dbReference>
<dbReference type="InterPro" id="IPR022409">
    <property type="entry name" value="PKD/Chitinase_dom"/>
</dbReference>
<dbReference type="PANTHER" id="PTHR36842">
    <property type="entry name" value="PROTEIN TOLB HOMOLOG"/>
    <property type="match status" value="1"/>
</dbReference>
<gene>
    <name evidence="2" type="ORF">ASJ81_01290</name>
</gene>
<proteinExistence type="predicted"/>
<protein>
    <recommendedName>
        <fullName evidence="1">PKD domain-containing protein</fullName>
    </recommendedName>
</protein>
<keyword evidence="3" id="KW-1185">Reference proteome</keyword>
<dbReference type="PROSITE" id="PS50093">
    <property type="entry name" value="PKD"/>
    <property type="match status" value="1"/>
</dbReference>
<dbReference type="Proteomes" id="UP000218164">
    <property type="component" value="Unassembled WGS sequence"/>
</dbReference>
<dbReference type="NCBIfam" id="TIGR04275">
    <property type="entry name" value="beta_prop_Msarc"/>
    <property type="match status" value="12"/>
</dbReference>
<dbReference type="PANTHER" id="PTHR36842:SF1">
    <property type="entry name" value="PROTEIN TOLB"/>
    <property type="match status" value="1"/>
</dbReference>
<dbReference type="SUPFAM" id="SSF69304">
    <property type="entry name" value="Tricorn protease N-terminal domain"/>
    <property type="match status" value="3"/>
</dbReference>
<feature type="domain" description="PKD" evidence="1">
    <location>
        <begin position="360"/>
        <end position="402"/>
    </location>
</feature>
<dbReference type="EMBL" id="LMVP01000001">
    <property type="protein sequence ID" value="PAV14574.1"/>
    <property type="molecule type" value="Genomic_DNA"/>
</dbReference>
<dbReference type="SMART" id="SM00089">
    <property type="entry name" value="PKD"/>
    <property type="match status" value="1"/>
</dbReference>
<dbReference type="InterPro" id="IPR035986">
    <property type="entry name" value="PKD_dom_sf"/>
</dbReference>
<dbReference type="InterPro" id="IPR011042">
    <property type="entry name" value="6-blade_b-propeller_TolB-like"/>
</dbReference>
<dbReference type="AlphaFoldDB" id="A0A2A2HZF6"/>
<dbReference type="InterPro" id="IPR000601">
    <property type="entry name" value="PKD_dom"/>
</dbReference>
<comment type="caution">
    <text evidence="2">The sequence shown here is derived from an EMBL/GenBank/DDBJ whole genome shotgun (WGS) entry which is preliminary data.</text>
</comment>
<dbReference type="RefSeq" id="WP_095642710.1">
    <property type="nucleotide sequence ID" value="NZ_LMVP01000001.1"/>
</dbReference>
<organism evidence="2 3">
    <name type="scientific">Methanosarcina spelaei</name>
    <dbReference type="NCBI Taxonomy" id="1036679"/>
    <lineage>
        <taxon>Archaea</taxon>
        <taxon>Methanobacteriati</taxon>
        <taxon>Methanobacteriota</taxon>
        <taxon>Stenosarchaea group</taxon>
        <taxon>Methanomicrobia</taxon>
        <taxon>Methanosarcinales</taxon>
        <taxon>Methanosarcinaceae</taxon>
        <taxon>Methanosarcina</taxon>
    </lineage>
</organism>
<name>A0A2A2HZF6_9EURY</name>